<comment type="caution">
    <text evidence="4">The sequence shown here is derived from an EMBL/GenBank/DDBJ whole genome shotgun (WGS) entry which is preliminary data.</text>
</comment>
<keyword evidence="1" id="KW-0028">Amino-acid biosynthesis</keyword>
<dbReference type="SFLD" id="SFLDG01133">
    <property type="entry name" value="C1.5.4:_Enolase-phosphatase_Li"/>
    <property type="match status" value="1"/>
</dbReference>
<gene>
    <name evidence="4" type="primary">mtnC</name>
    <name evidence="4" type="ORF">IT779_05235</name>
</gene>
<dbReference type="EC" id="3.1.3.77" evidence="4"/>
<dbReference type="PANTHER" id="PTHR20371">
    <property type="entry name" value="ENOLASE-PHOSPHATASE E1"/>
    <property type="match status" value="1"/>
</dbReference>
<evidence type="ECO:0000313" key="5">
    <source>
        <dbReference type="Proteomes" id="UP000655751"/>
    </source>
</evidence>
<dbReference type="Gene3D" id="3.40.50.1000">
    <property type="entry name" value="HAD superfamily/HAD-like"/>
    <property type="match status" value="1"/>
</dbReference>
<keyword evidence="2 4" id="KW-0378">Hydrolase</keyword>
<evidence type="ECO:0000256" key="3">
    <source>
        <dbReference type="ARBA" id="ARBA00023167"/>
    </source>
</evidence>
<evidence type="ECO:0000256" key="1">
    <source>
        <dbReference type="ARBA" id="ARBA00022605"/>
    </source>
</evidence>
<dbReference type="GO" id="GO:0043874">
    <property type="term" value="F:acireductone synthase activity"/>
    <property type="evidence" value="ECO:0007669"/>
    <property type="project" value="UniProtKB-EC"/>
</dbReference>
<dbReference type="InterPro" id="IPR036412">
    <property type="entry name" value="HAD-like_sf"/>
</dbReference>
<dbReference type="PANTHER" id="PTHR20371:SF1">
    <property type="entry name" value="ENOLASE-PHOSPHATASE E1"/>
    <property type="match status" value="1"/>
</dbReference>
<dbReference type="InterPro" id="IPR023214">
    <property type="entry name" value="HAD_sf"/>
</dbReference>
<name>A0A931N2M9_9NOCA</name>
<dbReference type="InterPro" id="IPR023943">
    <property type="entry name" value="Enolase-ppase_E1"/>
</dbReference>
<dbReference type="SUPFAM" id="SSF56784">
    <property type="entry name" value="HAD-like"/>
    <property type="match status" value="1"/>
</dbReference>
<dbReference type="Proteomes" id="UP000655751">
    <property type="component" value="Unassembled WGS sequence"/>
</dbReference>
<dbReference type="RefSeq" id="WP_196148029.1">
    <property type="nucleotide sequence ID" value="NZ_JADMLG010000002.1"/>
</dbReference>
<dbReference type="Pfam" id="PF00702">
    <property type="entry name" value="Hydrolase"/>
    <property type="match status" value="1"/>
</dbReference>
<reference evidence="4" key="1">
    <citation type="submission" date="2020-11" db="EMBL/GenBank/DDBJ databases">
        <title>Nocardia NEAU-351.nov., a novel actinomycete isolated from the cow dung.</title>
        <authorList>
            <person name="Zhang X."/>
        </authorList>
    </citation>
    <scope>NUCLEOTIDE SEQUENCE</scope>
    <source>
        <strain evidence="4">NEAU-351</strain>
    </source>
</reference>
<dbReference type="NCBIfam" id="TIGR01691">
    <property type="entry name" value="enolase-ppase"/>
    <property type="match status" value="1"/>
</dbReference>
<keyword evidence="5" id="KW-1185">Reference proteome</keyword>
<dbReference type="EMBL" id="JADMLG010000002">
    <property type="protein sequence ID" value="MBH0775688.1"/>
    <property type="molecule type" value="Genomic_DNA"/>
</dbReference>
<dbReference type="Gene3D" id="1.10.720.60">
    <property type="match status" value="1"/>
</dbReference>
<dbReference type="SFLD" id="SFLDS00003">
    <property type="entry name" value="Haloacid_Dehalogenase"/>
    <property type="match status" value="1"/>
</dbReference>
<organism evidence="4 5">
    <name type="scientific">Nocardia bovistercoris</name>
    <dbReference type="NCBI Taxonomy" id="2785916"/>
    <lineage>
        <taxon>Bacteria</taxon>
        <taxon>Bacillati</taxon>
        <taxon>Actinomycetota</taxon>
        <taxon>Actinomycetes</taxon>
        <taxon>Mycobacteriales</taxon>
        <taxon>Nocardiaceae</taxon>
        <taxon>Nocardia</taxon>
    </lineage>
</organism>
<proteinExistence type="predicted"/>
<evidence type="ECO:0000256" key="2">
    <source>
        <dbReference type="ARBA" id="ARBA00022801"/>
    </source>
</evidence>
<dbReference type="CDD" id="cd01629">
    <property type="entry name" value="HAD_EP"/>
    <property type="match status" value="1"/>
</dbReference>
<dbReference type="AlphaFoldDB" id="A0A931N2M9"/>
<sequence>MTPVAVVLDIEGTTSPTASVREDLYGYTRARLPHWLAEYRDGAAASIITATRELADTPDADVDAVAEILRTWLGSDVKAEPLKAAQGLICAEGFRAGELHGEFFPDVAPALEKWHAAGIRLFVYSSGSVRNQRDWFEFARDRELASLINGHFDLATSGPKRERDSYERIAAAIDVPAAQILFLSDHPDELDAAVEAGWSVIGVHRPGEPNVPRPPHLWVDTFEAVDPDR</sequence>
<protein>
    <submittedName>
        <fullName evidence="4">Acireductone synthase</fullName>
        <ecNumber evidence="4">3.1.3.77</ecNumber>
    </submittedName>
</protein>
<dbReference type="GO" id="GO:0000287">
    <property type="term" value="F:magnesium ion binding"/>
    <property type="evidence" value="ECO:0007669"/>
    <property type="project" value="InterPro"/>
</dbReference>
<dbReference type="GO" id="GO:0019509">
    <property type="term" value="P:L-methionine salvage from methylthioadenosine"/>
    <property type="evidence" value="ECO:0007669"/>
    <property type="project" value="InterPro"/>
</dbReference>
<evidence type="ECO:0000313" key="4">
    <source>
        <dbReference type="EMBL" id="MBH0775688.1"/>
    </source>
</evidence>
<dbReference type="SFLD" id="SFLDG01129">
    <property type="entry name" value="C1.5:_HAD__Beta-PGM__Phosphata"/>
    <property type="match status" value="1"/>
</dbReference>
<keyword evidence="3" id="KW-0486">Methionine biosynthesis</keyword>
<accession>A0A931N2M9</accession>